<reference evidence="9 10" key="2">
    <citation type="submission" date="2018-09" db="EMBL/GenBank/DDBJ databases">
        <title>Genome of Sphaerochaeta halotolerans strain 4-11.</title>
        <authorList>
            <person name="Nazina T.N."/>
            <person name="Sokolova D.S."/>
        </authorList>
    </citation>
    <scope>NUCLEOTIDE SEQUENCE [LARGE SCALE GENOMIC DNA]</scope>
    <source>
        <strain evidence="9 10">4-11</strain>
    </source>
</reference>
<dbReference type="PANTHER" id="PTHR30269">
    <property type="entry name" value="TRANSMEMBRANE PROTEIN YFCA"/>
    <property type="match status" value="1"/>
</dbReference>
<feature type="transmembrane region" description="Helical" evidence="8">
    <location>
        <begin position="133"/>
        <end position="156"/>
    </location>
</feature>
<accession>A0A372MJ68</accession>
<feature type="transmembrane region" description="Helical" evidence="8">
    <location>
        <begin position="70"/>
        <end position="88"/>
    </location>
</feature>
<proteinExistence type="inferred from homology"/>
<keyword evidence="5 8" id="KW-0812">Transmembrane</keyword>
<dbReference type="RefSeq" id="WP_117329181.1">
    <property type="nucleotide sequence ID" value="NZ_QUWK01000002.1"/>
</dbReference>
<dbReference type="GO" id="GO:0005886">
    <property type="term" value="C:plasma membrane"/>
    <property type="evidence" value="ECO:0007669"/>
    <property type="project" value="UniProtKB-SubCell"/>
</dbReference>
<comment type="caution">
    <text evidence="9">The sequence shown here is derived from an EMBL/GenBank/DDBJ whole genome shotgun (WGS) entry which is preliminary data.</text>
</comment>
<comment type="subcellular location">
    <subcellularLocation>
        <location evidence="1 8">Cell membrane</location>
        <topology evidence="1 8">Multi-pass membrane protein</topology>
    </subcellularLocation>
</comment>
<evidence type="ECO:0000256" key="6">
    <source>
        <dbReference type="ARBA" id="ARBA00022989"/>
    </source>
</evidence>
<dbReference type="Pfam" id="PF01925">
    <property type="entry name" value="TauE"/>
    <property type="match status" value="1"/>
</dbReference>
<feature type="transmembrane region" description="Helical" evidence="8">
    <location>
        <begin position="35"/>
        <end position="58"/>
    </location>
</feature>
<evidence type="ECO:0000313" key="10">
    <source>
        <dbReference type="Proteomes" id="UP000264002"/>
    </source>
</evidence>
<dbReference type="EMBL" id="QUWK01000002">
    <property type="protein sequence ID" value="RFU95784.1"/>
    <property type="molecule type" value="Genomic_DNA"/>
</dbReference>
<dbReference type="OrthoDB" id="7843147at2"/>
<keyword evidence="10" id="KW-1185">Reference proteome</keyword>
<feature type="transmembrane region" description="Helical" evidence="8">
    <location>
        <begin position="201"/>
        <end position="218"/>
    </location>
</feature>
<feature type="transmembrane region" description="Helical" evidence="8">
    <location>
        <begin position="224"/>
        <end position="246"/>
    </location>
</feature>
<evidence type="ECO:0000256" key="2">
    <source>
        <dbReference type="ARBA" id="ARBA00009142"/>
    </source>
</evidence>
<dbReference type="InterPro" id="IPR052017">
    <property type="entry name" value="TSUP"/>
</dbReference>
<dbReference type="Proteomes" id="UP000264002">
    <property type="component" value="Unassembled WGS sequence"/>
</dbReference>
<evidence type="ECO:0000256" key="5">
    <source>
        <dbReference type="ARBA" id="ARBA00022692"/>
    </source>
</evidence>
<keyword evidence="3" id="KW-0813">Transport</keyword>
<sequence>MTTLVLSGLVVFVTHSLEAVTGFGCSVLAMPFVSALLGVKTAVKVITILAWLLAVYIVIRNFSKIDWKQYTIITTLMLLGLPIGMYLFRSQQSGTLNLLLAVFIIVVSLTQLYRQARRTEKSSPPTGHKALPYYLLLFLGGIIHGVFSSGGPLVVLYATRTLPDKGRFRATLCLLWTTLNTIIIAGYLIEGSLTPPVAKTTLSLVPFLIAGIIAGEYIHDKVEARHFSLIVFSMLLATGIVMLLFAR</sequence>
<reference evidence="10" key="1">
    <citation type="submission" date="2018-08" db="EMBL/GenBank/DDBJ databases">
        <authorList>
            <person name="Grouzdev D.S."/>
            <person name="Krutkina M.S."/>
        </authorList>
    </citation>
    <scope>NUCLEOTIDE SEQUENCE [LARGE SCALE GENOMIC DNA]</scope>
    <source>
        <strain evidence="10">4-11</strain>
    </source>
</reference>
<evidence type="ECO:0000313" key="9">
    <source>
        <dbReference type="EMBL" id="RFU95784.1"/>
    </source>
</evidence>
<feature type="transmembrane region" description="Helical" evidence="8">
    <location>
        <begin position="168"/>
        <end position="189"/>
    </location>
</feature>
<name>A0A372MJ68_9SPIR</name>
<evidence type="ECO:0000256" key="7">
    <source>
        <dbReference type="ARBA" id="ARBA00023136"/>
    </source>
</evidence>
<dbReference type="PANTHER" id="PTHR30269:SF37">
    <property type="entry name" value="MEMBRANE TRANSPORTER PROTEIN"/>
    <property type="match status" value="1"/>
</dbReference>
<evidence type="ECO:0000256" key="1">
    <source>
        <dbReference type="ARBA" id="ARBA00004651"/>
    </source>
</evidence>
<organism evidence="9 10">
    <name type="scientific">Sphaerochaeta halotolerans</name>
    <dbReference type="NCBI Taxonomy" id="2293840"/>
    <lineage>
        <taxon>Bacteria</taxon>
        <taxon>Pseudomonadati</taxon>
        <taxon>Spirochaetota</taxon>
        <taxon>Spirochaetia</taxon>
        <taxon>Spirochaetales</taxon>
        <taxon>Sphaerochaetaceae</taxon>
        <taxon>Sphaerochaeta</taxon>
    </lineage>
</organism>
<dbReference type="InterPro" id="IPR002781">
    <property type="entry name" value="TM_pro_TauE-like"/>
</dbReference>
<keyword evidence="6 8" id="KW-1133">Transmembrane helix</keyword>
<protein>
    <recommendedName>
        <fullName evidence="8">Probable membrane transporter protein</fullName>
    </recommendedName>
</protein>
<comment type="similarity">
    <text evidence="2 8">Belongs to the 4-toluene sulfonate uptake permease (TSUP) (TC 2.A.102) family.</text>
</comment>
<dbReference type="AlphaFoldDB" id="A0A372MJ68"/>
<evidence type="ECO:0000256" key="4">
    <source>
        <dbReference type="ARBA" id="ARBA00022475"/>
    </source>
</evidence>
<keyword evidence="4 8" id="KW-1003">Cell membrane</keyword>
<keyword evidence="7 8" id="KW-0472">Membrane</keyword>
<evidence type="ECO:0000256" key="8">
    <source>
        <dbReference type="RuleBase" id="RU363041"/>
    </source>
</evidence>
<feature type="transmembrane region" description="Helical" evidence="8">
    <location>
        <begin position="94"/>
        <end position="113"/>
    </location>
</feature>
<evidence type="ECO:0000256" key="3">
    <source>
        <dbReference type="ARBA" id="ARBA00022448"/>
    </source>
</evidence>
<gene>
    <name evidence="9" type="ORF">DYP60_01905</name>
</gene>